<accession>A0A0A9FTE5</accession>
<reference evidence="2" key="2">
    <citation type="journal article" date="2015" name="Data Brief">
        <title>Shoot transcriptome of the giant reed, Arundo donax.</title>
        <authorList>
            <person name="Barrero R.A."/>
            <person name="Guerrero F.D."/>
            <person name="Moolhuijzen P."/>
            <person name="Goolsby J.A."/>
            <person name="Tidwell J."/>
            <person name="Bellgard S.E."/>
            <person name="Bellgard M.I."/>
        </authorList>
    </citation>
    <scope>NUCLEOTIDE SEQUENCE</scope>
    <source>
        <tissue evidence="2">Shoot tissue taken approximately 20 cm above the soil surface</tissue>
    </source>
</reference>
<protein>
    <submittedName>
        <fullName evidence="2">Uncharacterized protein</fullName>
    </submittedName>
</protein>
<dbReference type="EMBL" id="GBRH01182349">
    <property type="protein sequence ID" value="JAE15547.1"/>
    <property type="molecule type" value="Transcribed_RNA"/>
</dbReference>
<name>A0A0A9FTE5_ARUDO</name>
<reference evidence="2" key="1">
    <citation type="submission" date="2014-09" db="EMBL/GenBank/DDBJ databases">
        <authorList>
            <person name="Magalhaes I.L.F."/>
            <person name="Oliveira U."/>
            <person name="Santos F.R."/>
            <person name="Vidigal T.H.D.A."/>
            <person name="Brescovit A.D."/>
            <person name="Santos A.J."/>
        </authorList>
    </citation>
    <scope>NUCLEOTIDE SEQUENCE</scope>
    <source>
        <tissue evidence="2">Shoot tissue taken approximately 20 cm above the soil surface</tissue>
    </source>
</reference>
<sequence>MVCPGNSGWASARCCTCQWIACSSAAIAGCRSWAGGCSARRRRAGCRTAKRSPTRRRLRRPTPRRRHGLPASRPPRRSR</sequence>
<proteinExistence type="predicted"/>
<evidence type="ECO:0000256" key="1">
    <source>
        <dbReference type="SAM" id="MobiDB-lite"/>
    </source>
</evidence>
<organism evidence="2">
    <name type="scientific">Arundo donax</name>
    <name type="common">Giant reed</name>
    <name type="synonym">Donax arundinaceus</name>
    <dbReference type="NCBI Taxonomy" id="35708"/>
    <lineage>
        <taxon>Eukaryota</taxon>
        <taxon>Viridiplantae</taxon>
        <taxon>Streptophyta</taxon>
        <taxon>Embryophyta</taxon>
        <taxon>Tracheophyta</taxon>
        <taxon>Spermatophyta</taxon>
        <taxon>Magnoliopsida</taxon>
        <taxon>Liliopsida</taxon>
        <taxon>Poales</taxon>
        <taxon>Poaceae</taxon>
        <taxon>PACMAD clade</taxon>
        <taxon>Arundinoideae</taxon>
        <taxon>Arundineae</taxon>
        <taxon>Arundo</taxon>
    </lineage>
</organism>
<feature type="region of interest" description="Disordered" evidence="1">
    <location>
        <begin position="43"/>
        <end position="79"/>
    </location>
</feature>
<dbReference type="AlphaFoldDB" id="A0A0A9FTE5"/>
<evidence type="ECO:0000313" key="2">
    <source>
        <dbReference type="EMBL" id="JAE15547.1"/>
    </source>
</evidence>